<feature type="domain" description="Cyclin-like" evidence="6">
    <location>
        <begin position="252"/>
        <end position="333"/>
    </location>
</feature>
<keyword evidence="3" id="KW-0131">Cell cycle</keyword>
<evidence type="ECO:0000256" key="5">
    <source>
        <dbReference type="SAM" id="MobiDB-lite"/>
    </source>
</evidence>
<dbReference type="SUPFAM" id="SSF47954">
    <property type="entry name" value="Cyclin-like"/>
    <property type="match status" value="2"/>
</dbReference>
<dbReference type="OrthoDB" id="5590282at2759"/>
<dbReference type="GO" id="GO:0000278">
    <property type="term" value="P:mitotic cell cycle"/>
    <property type="evidence" value="ECO:0007669"/>
    <property type="project" value="UniProtKB-ARBA"/>
</dbReference>
<comment type="similarity">
    <text evidence="4">Belongs to the cyclin family.</text>
</comment>
<dbReference type="Proteomes" id="UP000192247">
    <property type="component" value="Unassembled WGS sequence"/>
</dbReference>
<dbReference type="InterPro" id="IPR006671">
    <property type="entry name" value="Cyclin_N"/>
</dbReference>
<comment type="caution">
    <text evidence="8">The sequence shown here is derived from an EMBL/GenBank/DDBJ whole genome shotgun (WGS) entry which is preliminary data.</text>
</comment>
<keyword evidence="1" id="KW-0132">Cell division</keyword>
<evidence type="ECO:0000259" key="7">
    <source>
        <dbReference type="SMART" id="SM01332"/>
    </source>
</evidence>
<feature type="domain" description="Cyclin-like" evidence="6">
    <location>
        <begin position="153"/>
        <end position="239"/>
    </location>
</feature>
<dbReference type="GO" id="GO:0051301">
    <property type="term" value="P:cell division"/>
    <property type="evidence" value="ECO:0007669"/>
    <property type="project" value="UniProtKB-KW"/>
</dbReference>
<keyword evidence="2 4" id="KW-0195">Cyclin</keyword>
<dbReference type="PROSITE" id="PS00292">
    <property type="entry name" value="CYCLINS"/>
    <property type="match status" value="1"/>
</dbReference>
<organism evidence="8 9">
    <name type="scientific">Tropilaelaps mercedesae</name>
    <dbReference type="NCBI Taxonomy" id="418985"/>
    <lineage>
        <taxon>Eukaryota</taxon>
        <taxon>Metazoa</taxon>
        <taxon>Ecdysozoa</taxon>
        <taxon>Arthropoda</taxon>
        <taxon>Chelicerata</taxon>
        <taxon>Arachnida</taxon>
        <taxon>Acari</taxon>
        <taxon>Parasitiformes</taxon>
        <taxon>Mesostigmata</taxon>
        <taxon>Gamasina</taxon>
        <taxon>Dermanyssoidea</taxon>
        <taxon>Laelapidae</taxon>
        <taxon>Tropilaelaps</taxon>
    </lineage>
</organism>
<dbReference type="FunFam" id="1.10.472.10:FF:000001">
    <property type="entry name" value="G2/mitotic-specific cyclin"/>
    <property type="match status" value="1"/>
</dbReference>
<evidence type="ECO:0000313" key="9">
    <source>
        <dbReference type="Proteomes" id="UP000192247"/>
    </source>
</evidence>
<dbReference type="STRING" id="418985.A0A1V9XSI4"/>
<accession>A0A1V9XSI4</accession>
<evidence type="ECO:0000256" key="1">
    <source>
        <dbReference type="ARBA" id="ARBA00022618"/>
    </source>
</evidence>
<dbReference type="InterPro" id="IPR036915">
    <property type="entry name" value="Cyclin-like_sf"/>
</dbReference>
<dbReference type="InterPro" id="IPR004367">
    <property type="entry name" value="Cyclin_C-dom"/>
</dbReference>
<dbReference type="InterPro" id="IPR048258">
    <property type="entry name" value="Cyclins_cyclin-box"/>
</dbReference>
<dbReference type="InParanoid" id="A0A1V9XSI4"/>
<evidence type="ECO:0000313" key="8">
    <source>
        <dbReference type="EMBL" id="OQR76447.1"/>
    </source>
</evidence>
<evidence type="ECO:0000256" key="2">
    <source>
        <dbReference type="ARBA" id="ARBA00023127"/>
    </source>
</evidence>
<dbReference type="Pfam" id="PF00134">
    <property type="entry name" value="Cyclin_N"/>
    <property type="match status" value="1"/>
</dbReference>
<evidence type="ECO:0000256" key="4">
    <source>
        <dbReference type="RuleBase" id="RU000383"/>
    </source>
</evidence>
<evidence type="ECO:0000259" key="6">
    <source>
        <dbReference type="SMART" id="SM00385"/>
    </source>
</evidence>
<dbReference type="InterPro" id="IPR013763">
    <property type="entry name" value="Cyclin-like_dom"/>
</dbReference>
<dbReference type="SMART" id="SM00385">
    <property type="entry name" value="CYCLIN"/>
    <property type="match status" value="2"/>
</dbReference>
<dbReference type="AlphaFoldDB" id="A0A1V9XSI4"/>
<dbReference type="FunCoup" id="A0A1V9XSI4">
    <property type="interactions" value="540"/>
</dbReference>
<feature type="region of interest" description="Disordered" evidence="5">
    <location>
        <begin position="1"/>
        <end position="20"/>
    </location>
</feature>
<protein>
    <submittedName>
        <fullName evidence="8">G2/mitotic-specific cyclin-B-like</fullName>
    </submittedName>
</protein>
<keyword evidence="9" id="KW-1185">Reference proteome</keyword>
<dbReference type="SMART" id="SM01332">
    <property type="entry name" value="Cyclin_C"/>
    <property type="match status" value="1"/>
</dbReference>
<reference evidence="8 9" key="1">
    <citation type="journal article" date="2017" name="Gigascience">
        <title>Draft genome of the honey bee ectoparasitic mite, Tropilaelaps mercedesae, is shaped by the parasitic life history.</title>
        <authorList>
            <person name="Dong X."/>
            <person name="Armstrong S.D."/>
            <person name="Xia D."/>
            <person name="Makepeace B.L."/>
            <person name="Darby A.C."/>
            <person name="Kadowaki T."/>
        </authorList>
    </citation>
    <scope>NUCLEOTIDE SEQUENCE [LARGE SCALE GENOMIC DNA]</scope>
    <source>
        <strain evidence="8">Wuxi-XJTLU</strain>
    </source>
</reference>
<proteinExistence type="inferred from homology"/>
<name>A0A1V9XSI4_9ACAR</name>
<dbReference type="Pfam" id="PF02984">
    <property type="entry name" value="Cyclin_C"/>
    <property type="match status" value="1"/>
</dbReference>
<dbReference type="CDD" id="cd20507">
    <property type="entry name" value="CYCLIN_CCNB1-like_rpt1"/>
    <property type="match status" value="1"/>
</dbReference>
<dbReference type="PANTHER" id="PTHR10177">
    <property type="entry name" value="CYCLINS"/>
    <property type="match status" value="1"/>
</dbReference>
<dbReference type="InterPro" id="IPR039361">
    <property type="entry name" value="Cyclin"/>
</dbReference>
<gene>
    <name evidence="8" type="ORF">BIW11_07779</name>
</gene>
<dbReference type="Gene3D" id="1.10.472.10">
    <property type="entry name" value="Cyclin-like"/>
    <property type="match status" value="2"/>
</dbReference>
<feature type="domain" description="Cyclin C-terminal" evidence="7">
    <location>
        <begin position="248"/>
        <end position="366"/>
    </location>
</feature>
<evidence type="ECO:0000256" key="3">
    <source>
        <dbReference type="ARBA" id="ARBA00023306"/>
    </source>
</evidence>
<dbReference type="EMBL" id="MNPL01004819">
    <property type="protein sequence ID" value="OQR76447.1"/>
    <property type="molecule type" value="Genomic_DNA"/>
</dbReference>
<sequence>MALQQRSQVNENRENLQVSSSKPRLGKCVLAGPRRALSTLNTNIAVVSHEAKVESQLQAAPLKDFGKATQQPKVERRNVEPLPVRCLPIKPLPLPADVVDIDIEDADYLEFSTEYVKDIYEYLFRLETQFAVKPQYLVKHPALQEHMRMVLVEWLVSLQVRFGLLQETLLTAVAILDRFMSSTGYEISRTKFQLVGVTCMLVACKYEETYSPSLADFAFMCDGAYTVQDLIRMERVILTTLHFELAKPLTAHFLRRFSKAAGADSTTHVTAKYLLELALYEYSLVHCKPSAIAAAALWIAGAVTNAVEWNKTMVAYSRYQALDLEFIAAKIAELATSADSNKYVRATYRKYASEKFQHVSRTLSQSAIVLELADKSRDSNP</sequence>